<evidence type="ECO:0000313" key="3">
    <source>
        <dbReference type="Proteomes" id="UP000663305"/>
    </source>
</evidence>
<dbReference type="GeneID" id="68862577"/>
<dbReference type="PANTHER" id="PTHR34293">
    <property type="entry name" value="HTH-TYPE TRANSCRIPTIONAL REGULATOR TRMBL2"/>
    <property type="match status" value="1"/>
</dbReference>
<dbReference type="InterPro" id="IPR002831">
    <property type="entry name" value="Tscrpt_reg_TrmB_N"/>
</dbReference>
<dbReference type="AlphaFoldDB" id="A0A897NRJ6"/>
<dbReference type="InterPro" id="IPR051797">
    <property type="entry name" value="TrmB-like"/>
</dbReference>
<dbReference type="RefSeq" id="WP_229126568.1">
    <property type="nucleotide sequence ID" value="NZ_CP064790.1"/>
</dbReference>
<gene>
    <name evidence="2" type="ORF">HSBGL_4039</name>
</gene>
<dbReference type="InterPro" id="IPR036388">
    <property type="entry name" value="WH-like_DNA-bd_sf"/>
</dbReference>
<accession>A0A897NRJ6</accession>
<evidence type="ECO:0000313" key="2">
    <source>
        <dbReference type="EMBL" id="QSG13453.1"/>
    </source>
</evidence>
<dbReference type="SUPFAM" id="SSF46785">
    <property type="entry name" value="Winged helix' DNA-binding domain"/>
    <property type="match status" value="1"/>
</dbReference>
<dbReference type="PANTHER" id="PTHR34293:SF1">
    <property type="entry name" value="HTH-TYPE TRANSCRIPTIONAL REGULATOR TRMBL2"/>
    <property type="match status" value="1"/>
</dbReference>
<dbReference type="EMBL" id="CP064790">
    <property type="protein sequence ID" value="QSG13453.1"/>
    <property type="molecule type" value="Genomic_DNA"/>
</dbReference>
<reference evidence="2" key="1">
    <citation type="submission" date="2020-11" db="EMBL/GenBank/DDBJ databases">
        <title>Carbohydrate-dependent, anaerobic sulfur respiration: A novel catabolism in halophilic archaea.</title>
        <authorList>
            <person name="Sorokin D.Y."/>
            <person name="Messina E."/>
            <person name="Smedile F."/>
            <person name="La Cono V."/>
            <person name="Hallsworth J.E."/>
            <person name="Yakimov M.M."/>
        </authorList>
    </citation>
    <scope>NUCLEOTIDE SEQUENCE</scope>
    <source>
        <strain evidence="2">HSR-Bgl</strain>
        <plasmid evidence="2">pHSR-Bgl01</plasmid>
    </source>
</reference>
<organism evidence="2 3">
    <name type="scientific">Halapricum desulfuricans</name>
    <dbReference type="NCBI Taxonomy" id="2841257"/>
    <lineage>
        <taxon>Archaea</taxon>
        <taxon>Methanobacteriati</taxon>
        <taxon>Methanobacteriota</taxon>
        <taxon>Stenosarchaea group</taxon>
        <taxon>Halobacteria</taxon>
        <taxon>Halobacteriales</taxon>
        <taxon>Haloarculaceae</taxon>
        <taxon>Halapricum</taxon>
    </lineage>
</organism>
<dbReference type="Gene3D" id="1.10.10.10">
    <property type="entry name" value="Winged helix-like DNA-binding domain superfamily/Winged helix DNA-binding domain"/>
    <property type="match status" value="1"/>
</dbReference>
<name>A0A897NRJ6_9EURY</name>
<feature type="domain" description="Transcription regulator TrmB N-terminal" evidence="1">
    <location>
        <begin position="14"/>
        <end position="81"/>
    </location>
</feature>
<dbReference type="InterPro" id="IPR036390">
    <property type="entry name" value="WH_DNA-bd_sf"/>
</dbReference>
<protein>
    <submittedName>
        <fullName evidence="2">Sugar-specific transcriptional regulator TrmB</fullName>
    </submittedName>
</protein>
<dbReference type="Pfam" id="PF01978">
    <property type="entry name" value="TrmB"/>
    <property type="match status" value="1"/>
</dbReference>
<sequence length="272" mass="30064">MTAEQRIAETVSLLQDLGLKEYEARSFLALTQLSAGTAKEISEISEVPRTRVYDAVRVLESKGLVEVQHSSPQQFRAVSIEEATAILRQQYDTRIDTLQSHLEALNLQPEVDDSDRMQEVWTLSGHGGIESRTHTLLADAESEIVLLVVEEELLTEALYERLHDAVDRGVDVIIGGETDAIIANLDTELPSVKVFETELDWLLGPASDDEIAVSRLLLVDRTTLLVSSFYPDADHDDSHEQAIFANGLENGIVVLLRRIISSGLLPVANPAR</sequence>
<keyword evidence="2" id="KW-0614">Plasmid</keyword>
<dbReference type="Proteomes" id="UP000663305">
    <property type="component" value="Plasmid pHSR-Bgl01"/>
</dbReference>
<geneLocation type="plasmid" evidence="2 3">
    <name>pHSR-Bgl01</name>
</geneLocation>
<evidence type="ECO:0000259" key="1">
    <source>
        <dbReference type="Pfam" id="PF01978"/>
    </source>
</evidence>
<proteinExistence type="predicted"/>